<dbReference type="EMBL" id="JPOS01000079">
    <property type="protein sequence ID" value="KGE86404.1"/>
    <property type="molecule type" value="Genomic_DNA"/>
</dbReference>
<name>A0A098S231_9BACT</name>
<sequence length="3831" mass="420499">MHTIKYLMAAAVALFLFHPFAAAQRTLSSGGSGGTNPAVGSFRSGIGGHQPAGTLAGNNGSAFRGLPVPAEISNAPKAAVGLSAAQNESDAYVEVRWVLPNTCFLDPGQPGQPAPEGVYVEVIAMGDESVVDQGAEVIYAELIQQDVVNVVRNSMRHFVGPGHTVVYKLNTYLVGPGHEITACSNLEATGQTLPYQAIEALQATDEESLHEIKLSWESHSDLPNEFIIHRTDEAGREVVAGTLRDFAAQETVFTFTDSFVPQDSNSIQNGEIYTYRITAYSERFDKTYNNPEAVDDGETVPIAFNALSQPQDTLIALSWADIRDYATRIALFRNDQAVIEQDLSDNPANEYTDFFPVFGQFNTYRLQAYQEDELLVEVEARDTLPPFGYIAGAVRTPLGVGLKGVEITATATIRGQAYTYSDTTDDQGLYQLDALYFRDSATFTVRAVADGQMIGEEPVGMSRAKYRYEKVNFGFSTELPELADDSLRLINPGLQAGLDELAQAGECASSRDTVYFQLYREGQLVDFGRKLDALSDDTVYPLKDRTGQGRYNYLYEVRAYLYRNDSALVVRYNLGNNTFPEVTPVAGLQGGIERGVVRLDWSNPSANITGFRVYRDMELVEELPSTATSFLDFYGFPGETHQYEVTAYRKTGSRLSESEPEDVEMDFPPLPVPQSLGVEDKPGYAYIDWNDQTDPPLEDQFFTGYKVFRNDYEIGTILKGDTTRFTDLTVLPFKSVSYRIAAFLQRPDTTILGEAVTSGPIGGTSDVFTSDAYDFNYSPSTRKAILTLNPDFSSSDFTNADGFIFRVNLEYHDTIRIGEPASVYHFNGEANNFTGVVVRVRPFKEQAEGIVSGPLDELVFSGALPVDNDDLEAPSNFQASEHLASHVVLTWDYPVFKLSDFVIYKDGEVVDTLPTVARAFYDQEAIPGQSTSYAIQAIYQSSGAISTSVKVGDQGKRLHGYRVKGRILPETLPSLALDSTRVELISDGRVLARGWTNDAGAFVLPAIAPTMMGNDNEVRIRTEGRSLHLVADALPFDKNELESGDVFLTFRDQFQAAAYPDFPQPNRIARVINAVAEDGPRGEAVLLSWQATPGRLDGFEVYRNTTLLARMPKRGSTLYLADSTGVGGIDYDYSITPYAIVEGRKLLGASVVLPKVFPRLAAVDYLTATPNLTGFNTISLQWSHPTAEADLFRLIRNGVVIGELSGHAAMEWVDSTGIPGQLYSYELEAVRRVNGSELGRSPLRSVQVRFPGVVAPHLEAVPDPDRNGVLLSWSYEGRHVSGFQLFRSGELIGQFAPDSLEVLDQGGFPGASTSYELVALLERNGQLYPSLPEEVEVVFPVLHEVDQAQLEADESLGLARLKLPYAYEAIDAVELQIRSLDAGGTLYEETLSVNYEEIGHDTVTVELPNGWPGREFEVKLRALATRQGVDFFSEGTVRSLDYYPDPPMGTALEASDDEFENRVELTWQLPFEANVDKQRILRGSDIVATLPAGQRTFSDVINGDFGGPFLYTVLSIREAHGQIFRSGEINNDHGSCLLTGANENLLTEVTASDGTFKSRTLINWSAASTDTLQGYRVYRDDEPLATLNPTNTFYNDTEGVPGQEYVYRVEAIGDSGEAAQSKADRGHRQSEGRIAGRVQTAIGGAPVAGAEITAVGIIGGEEYRYEAVSGPDGKYSIEGVFYGEETAAYTVSVSYQDHEFINNNKEVEFTPQIWSFNNITFFDNTAYVVEGRALYAGTDIAIPGATVMRKYHFTPNTQVSPELELEEVMTDKNGRYSFNVQPDLEGLQRIEILISETSQFLDGSDTLLIRHDFEATTQAEFANLSALPTVTELNFEDRITYDFDIAVTTVCGGPPTDFGRYEIEVNRPQGGFFRTALTNANGQLTLSLPPVNGLQISVREVEPKVAGNLLVRDYLRPRPATADILALHQQYDASGGALNLDSLARIELVYHKPAGIQLLTPFGTLACGDPDRPRVIMQGEEYTVQFAVSQTHRGQECPVTEGYLVINNSAAEVQTQTIELDENGQFLPYAFTGGFPNLVAPHLKGVRISYFSPTGDLLAERRLSVLVTGTDQLPGNDIIVELNDDQFKLPVLVLRDPPGDHSYSYIEEGETVSVSYVDYDNNSYLGSAFTNQGFTALGLGFFANGEVGGTVTDSDQTVYSMEFTTRERISTSADPRFVGRDADVLVGVGMSTQYGIGQQILLAEEDCAVEKREILSIAPNGIRTDWLYTVEQIEALIEERERQIQEVEAGLLQLAVDGVELSTESTIVRLETERNNWENVLDYHGRKSVPYNQLCAMTLDGDLMYDELKREGRINECGKDIFGFDISCLADDDFDGLDKADIQERVNNAKEEQESFCSMIGNGQGADFVPNETVIFDNSLKDAYTRASSIMGYWLDSLYLEVDEIEDRISDVQAGIGLFEEVENTTFSGGIEIEKQSVVRRFSSSEEMHEQEAYFQISGGFLGSRELTLSTGFGVIVGTTNLTTENRIGLANGGRFRWGHSYYTDTTIQTITGYVLSDDDPGDQFSVTAIKARTPGHSPYFQLLGGRSSCPPEEGAIQRDQVDLALYDPETQSTFDFLEQRNLAPDDGAVFYLQMTNLNPFGEARDVSLYVDGLSNPNGAIINLNGDEVGTSSEDGVVFNTLAADNPIIVPIVMERSIDRYQFDSIGIILRPSCIDGDPVLDALRDTVYISTYFDHPCSDVTITSPGNDWVINARNPLDENSREQLEIKIQDYEVENTALRSIELQYRPIGTGASWQRIAPEDLAGGINPIPADTLLAYNAANFGPGEPAAYYFIWDITENNTYFDGIYEVRAISNCGTDGRIFSNIIRGRIARQVDRLFGVTEPADERLQIGDEISIRFNQDIGCGELDSLQMILRSLTTGDTLEAELICFNNDNTLLIDPALPIQDLDGQELQVQIRNVRDPFGNTYEGDFEWSFEVIGRDVFVLPAEQELSLYQSQRGAAAFNLFTTVNASVDFQVQGLADYPWLSTATPSGTAPSGVATPLVFEVDAGMLPVGDTVATLTVASQSGLSIQGSQDVKLKVNVFREPPYWNLDPSQYSSTQTVIANYSFSGPEEVSTDSLDLISVWMDNEIRGIGQLREILPGEYAAVIAVYGNAEDAGRPLQFRVWDADPGIEYNAYPGIYEAKPVFGEGSTIGTFAEPELLLIDPAKNRARYIPVNGAGDGGGGYTWLSFNSEEPDNSVNAVLRELQAPQDGDILKTRDQSAGYVEGLGWFSLNGLDTIQPEDGYLLYLNGPDDTLRVTGRDAAYSIIELDNGWNLIGFPLQQEMGINEALQITPSDAGEEIKTVPQAPGLNNQFAMYDASAGMWLASNNMQYLRPNYAYQLKANDMAFLDYPGATDGLQGGTGLRQAQPLPKANPADPSTWKVDPSQYPSSMVLTATVHFDSIVSIDPQDRVAAFINGVCRGTAQLGEITALDQFMVAMLIYGSAGDEEIELLLYDASADRVYRCTDTFEFIPDGIAGSFGQPLSLYNSPAGVWFETREGYCAADTTAGAEITWWSGLEPPLTFTWSNGQEGAALTGVSPGIYHITLTDGLGLSLTDSVTIGLRPEGVPVPEIGYPQGTAICLGAPASVEAYHAMADATVHWNSTTEGFSTGVTWAQDSLNSHWSGTAVAMLHGCPSDSVAFYIEVVQPSATFSRITDSVALTGHPVVFSADTLAADWHYEWDFGDGTTATGPVVQHTYPVPGNYISELRVQDALDCTHRSAQWVEVQAPTAQELVPSGPMPKIIVMPNPFDEVLTITLQAPKADTYHLDIRNYQGQLLWEGHWQGQGQQQWRLPLQVPNGYYLVRMITGAGHTVTLPVLKQNQHH</sequence>
<organism evidence="3 4">
    <name type="scientific">Phaeodactylibacter xiamenensis</name>
    <dbReference type="NCBI Taxonomy" id="1524460"/>
    <lineage>
        <taxon>Bacteria</taxon>
        <taxon>Pseudomonadati</taxon>
        <taxon>Bacteroidota</taxon>
        <taxon>Saprospiria</taxon>
        <taxon>Saprospirales</taxon>
        <taxon>Haliscomenobacteraceae</taxon>
        <taxon>Phaeodactylibacter</taxon>
    </lineage>
</organism>
<evidence type="ECO:0000256" key="1">
    <source>
        <dbReference type="SAM" id="SignalP"/>
    </source>
</evidence>
<evidence type="ECO:0000313" key="4">
    <source>
        <dbReference type="Proteomes" id="UP000029736"/>
    </source>
</evidence>
<dbReference type="InterPro" id="IPR000601">
    <property type="entry name" value="PKD_dom"/>
</dbReference>
<dbReference type="CDD" id="cd00146">
    <property type="entry name" value="PKD"/>
    <property type="match status" value="1"/>
</dbReference>
<dbReference type="InterPro" id="IPR013783">
    <property type="entry name" value="Ig-like_fold"/>
</dbReference>
<keyword evidence="4" id="KW-1185">Reference proteome</keyword>
<dbReference type="Pfam" id="PF18911">
    <property type="entry name" value="PKD_4"/>
    <property type="match status" value="1"/>
</dbReference>
<feature type="chain" id="PRO_5001939763" description="PKD domain-containing protein" evidence="1">
    <location>
        <begin position="24"/>
        <end position="3831"/>
    </location>
</feature>
<reference evidence="3 4" key="1">
    <citation type="journal article" date="2014" name="Int. J. Syst. Evol. Microbiol.">
        <title>Phaeodactylibacter xiamenensis gen. nov., sp. nov., a member of the family Saprospiraceae isolated from the marine alga Phaeodactylum tricornutum.</title>
        <authorList>
            <person name="Chen Z.Jr."/>
            <person name="Lei X."/>
            <person name="Lai Q."/>
            <person name="Li Y."/>
            <person name="Zhang B."/>
            <person name="Zhang J."/>
            <person name="Zhang H."/>
            <person name="Yang L."/>
            <person name="Zheng W."/>
            <person name="Tian Y."/>
            <person name="Yu Z."/>
            <person name="Xu H.Jr."/>
            <person name="Zheng T."/>
        </authorList>
    </citation>
    <scope>NUCLEOTIDE SEQUENCE [LARGE SCALE GENOMIC DNA]</scope>
    <source>
        <strain evidence="3 4">KD52</strain>
    </source>
</reference>
<gene>
    <name evidence="3" type="ORF">IX84_21680</name>
</gene>
<dbReference type="SMART" id="SM00089">
    <property type="entry name" value="PKD"/>
    <property type="match status" value="2"/>
</dbReference>
<dbReference type="Gene3D" id="2.60.40.10">
    <property type="entry name" value="Immunoglobulins"/>
    <property type="match status" value="4"/>
</dbReference>
<dbReference type="RefSeq" id="WP_044225211.1">
    <property type="nucleotide sequence ID" value="NZ_JBKAGJ010000010.1"/>
</dbReference>
<feature type="signal peptide" evidence="1">
    <location>
        <begin position="1"/>
        <end position="23"/>
    </location>
</feature>
<protein>
    <recommendedName>
        <fullName evidence="2">PKD domain-containing protein</fullName>
    </recommendedName>
</protein>
<comment type="caution">
    <text evidence="3">The sequence shown here is derived from an EMBL/GenBank/DDBJ whole genome shotgun (WGS) entry which is preliminary data.</text>
</comment>
<feature type="domain" description="PKD" evidence="2">
    <location>
        <begin position="3672"/>
        <end position="3719"/>
    </location>
</feature>
<dbReference type="SUPFAM" id="SSF49452">
    <property type="entry name" value="Starch-binding domain-like"/>
    <property type="match status" value="1"/>
</dbReference>
<evidence type="ECO:0000313" key="3">
    <source>
        <dbReference type="EMBL" id="KGE86404.1"/>
    </source>
</evidence>
<dbReference type="PROSITE" id="PS50093">
    <property type="entry name" value="PKD"/>
    <property type="match status" value="1"/>
</dbReference>
<dbReference type="Proteomes" id="UP000029736">
    <property type="component" value="Unassembled WGS sequence"/>
</dbReference>
<dbReference type="InterPro" id="IPR013784">
    <property type="entry name" value="Carb-bd-like_fold"/>
</dbReference>
<dbReference type="SUPFAM" id="SSF49299">
    <property type="entry name" value="PKD domain"/>
    <property type="match status" value="1"/>
</dbReference>
<dbReference type="STRING" id="1524460.IX84_21680"/>
<dbReference type="InterPro" id="IPR035986">
    <property type="entry name" value="PKD_dom_sf"/>
</dbReference>
<evidence type="ECO:0000259" key="2">
    <source>
        <dbReference type="PROSITE" id="PS50093"/>
    </source>
</evidence>
<proteinExistence type="predicted"/>
<keyword evidence="1" id="KW-0732">Signal</keyword>
<dbReference type="OrthoDB" id="976756at2"/>
<dbReference type="GO" id="GO:0030246">
    <property type="term" value="F:carbohydrate binding"/>
    <property type="evidence" value="ECO:0007669"/>
    <property type="project" value="InterPro"/>
</dbReference>
<accession>A0A098S231</accession>
<dbReference type="InterPro" id="IPR022409">
    <property type="entry name" value="PKD/Chitinase_dom"/>
</dbReference>